<dbReference type="AlphaFoldDB" id="A0A9J5W6B6"/>
<name>A0A9J5W6B6_SOLCO</name>
<evidence type="ECO:0000313" key="3">
    <source>
        <dbReference type="Proteomes" id="UP000824120"/>
    </source>
</evidence>
<evidence type="ECO:0000259" key="1">
    <source>
        <dbReference type="Pfam" id="PF24758"/>
    </source>
</evidence>
<dbReference type="OrthoDB" id="1300531at2759"/>
<evidence type="ECO:0000313" key="2">
    <source>
        <dbReference type="EMBL" id="KAG5571149.1"/>
    </source>
</evidence>
<gene>
    <name evidence="2" type="ORF">H5410_060915</name>
</gene>
<dbReference type="InterPro" id="IPR036047">
    <property type="entry name" value="F-box-like_dom_sf"/>
</dbReference>
<comment type="caution">
    <text evidence="2">The sequence shown here is derived from an EMBL/GenBank/DDBJ whole genome shotgun (WGS) entry which is preliminary data.</text>
</comment>
<protein>
    <recommendedName>
        <fullName evidence="1">F-box/LRR-repeat protein 15/At3g58940/PEG3-like LRR domain-containing protein</fullName>
    </recommendedName>
</protein>
<feature type="domain" description="F-box/LRR-repeat protein 15/At3g58940/PEG3-like LRR" evidence="1">
    <location>
        <begin position="120"/>
        <end position="225"/>
    </location>
</feature>
<proteinExistence type="predicted"/>
<organism evidence="2 3">
    <name type="scientific">Solanum commersonii</name>
    <name type="common">Commerson's wild potato</name>
    <name type="synonym">Commerson's nightshade</name>
    <dbReference type="NCBI Taxonomy" id="4109"/>
    <lineage>
        <taxon>Eukaryota</taxon>
        <taxon>Viridiplantae</taxon>
        <taxon>Streptophyta</taxon>
        <taxon>Embryophyta</taxon>
        <taxon>Tracheophyta</taxon>
        <taxon>Spermatophyta</taxon>
        <taxon>Magnoliopsida</taxon>
        <taxon>eudicotyledons</taxon>
        <taxon>Gunneridae</taxon>
        <taxon>Pentapetalae</taxon>
        <taxon>asterids</taxon>
        <taxon>lamiids</taxon>
        <taxon>Solanales</taxon>
        <taxon>Solanaceae</taxon>
        <taxon>Solanoideae</taxon>
        <taxon>Solaneae</taxon>
        <taxon>Solanum</taxon>
    </lineage>
</organism>
<dbReference type="EMBL" id="JACXVP010000012">
    <property type="protein sequence ID" value="KAG5571149.1"/>
    <property type="molecule type" value="Genomic_DNA"/>
</dbReference>
<dbReference type="SUPFAM" id="SSF52047">
    <property type="entry name" value="RNI-like"/>
    <property type="match status" value="1"/>
</dbReference>
<dbReference type="Pfam" id="PF24758">
    <property type="entry name" value="LRR_At5g56370"/>
    <property type="match status" value="1"/>
</dbReference>
<reference evidence="2 3" key="1">
    <citation type="submission" date="2020-09" db="EMBL/GenBank/DDBJ databases">
        <title>De no assembly of potato wild relative species, Solanum commersonii.</title>
        <authorList>
            <person name="Cho K."/>
        </authorList>
    </citation>
    <scope>NUCLEOTIDE SEQUENCE [LARGE SCALE GENOMIC DNA]</scope>
    <source>
        <strain evidence="2">LZ3.2</strain>
        <tissue evidence="2">Leaf</tissue>
    </source>
</reference>
<dbReference type="InterPro" id="IPR055411">
    <property type="entry name" value="LRR_FXL15/At3g58940/PEG3-like"/>
</dbReference>
<dbReference type="Gene3D" id="3.80.10.10">
    <property type="entry name" value="Ribonuclease Inhibitor"/>
    <property type="match status" value="1"/>
</dbReference>
<dbReference type="InterPro" id="IPR032675">
    <property type="entry name" value="LRR_dom_sf"/>
</dbReference>
<dbReference type="PANTHER" id="PTHR31639">
    <property type="entry name" value="F-BOX PROTEIN-LIKE"/>
    <property type="match status" value="1"/>
</dbReference>
<accession>A0A9J5W6B6</accession>
<dbReference type="PANTHER" id="PTHR31639:SF217">
    <property type="entry name" value="F-BOX DOMAIN-CONTAINING PROTEIN"/>
    <property type="match status" value="1"/>
</dbReference>
<sequence length="226" mass="26500">MCLLKKPKIETECEEIDWIRKIPYALIVEILYLLSIIDAFKATILSKVWQYFWTCINNIIYDNEEYGCSGSMTVHEFISLTDNVLPLLSCSTIKKFSLNFVFGYDYGESYIFVIDKSLEFTVNKKVEDLCQNIRYRIVYMTRNDQAYSLPEVPYSSSSIIKLNCNNCKILEDCVLHWTSLKSLTLESLFIRDEHIKQIMSNCPQLESLNLYEFCGFNRLHMTSPKF</sequence>
<keyword evidence="3" id="KW-1185">Reference proteome</keyword>
<dbReference type="SUPFAM" id="SSF81383">
    <property type="entry name" value="F-box domain"/>
    <property type="match status" value="1"/>
</dbReference>
<dbReference type="Proteomes" id="UP000824120">
    <property type="component" value="Chromosome 12"/>
</dbReference>